<dbReference type="EMBL" id="PDET01000029">
    <property type="protein sequence ID" value="PRD12601.1"/>
    <property type="molecule type" value="Genomic_DNA"/>
</dbReference>
<dbReference type="Proteomes" id="UP000239181">
    <property type="component" value="Unassembled WGS sequence"/>
</dbReference>
<proteinExistence type="predicted"/>
<organism evidence="1 2">
    <name type="scientific">Pantoea coffeiphila</name>
    <dbReference type="NCBI Taxonomy" id="1465635"/>
    <lineage>
        <taxon>Bacteria</taxon>
        <taxon>Pseudomonadati</taxon>
        <taxon>Pseudomonadota</taxon>
        <taxon>Gammaproteobacteria</taxon>
        <taxon>Enterobacterales</taxon>
        <taxon>Erwiniaceae</taxon>
        <taxon>Pantoea</taxon>
    </lineage>
</organism>
<reference evidence="1 2" key="1">
    <citation type="submission" date="2017-10" db="EMBL/GenBank/DDBJ databases">
        <title>Draft genome of two endophytic bacteria isolated from 'guarana' Paullinia cupana (Mart.) Ducke.</title>
        <authorList>
            <person name="Siqueira K.A."/>
            <person name="Liotti R.G."/>
            <person name="Mendes T.A."/>
            <person name="Soares M.A."/>
        </authorList>
    </citation>
    <scope>NUCLEOTIDE SEQUENCE [LARGE SCALE GENOMIC DNA]</scope>
    <source>
        <strain evidence="1 2">342</strain>
    </source>
</reference>
<name>A0A2S9I4A8_9GAMM</name>
<accession>A0A2S9I4A8</accession>
<protein>
    <submittedName>
        <fullName evidence="1">Uncharacterized protein</fullName>
    </submittedName>
</protein>
<keyword evidence="2" id="KW-1185">Reference proteome</keyword>
<dbReference type="AlphaFoldDB" id="A0A2S9I4A8"/>
<comment type="caution">
    <text evidence="1">The sequence shown here is derived from an EMBL/GenBank/DDBJ whole genome shotgun (WGS) entry which is preliminary data.</text>
</comment>
<dbReference type="OrthoDB" id="6637033at2"/>
<sequence>MSRLDADSRIATHHTLTIDSQFRTQKLSEEDKKNCNCPIPDMRTLSDYLISMKGTTHPYFNGTIELSLEDICYFPFDSETPSTHLCLLINAVDKNGSITVIKNTVTKKRTEINPGAVKDQGYDMSSFAFISLDGSNRSYNTLLTVIPKVPTKTIELFINRVLFELARKNEEIFTCDSKTNVINPTTGKPVKVLYKPVIKLEGMLDQELFDKINKEGLSDVLLVKNEFKTINAPDIHNAIIPMESTLRIKPSDEKTGVMQWIKKIGKFFKEDDNGGYDTIKIKFREPDAKSPRQVSLSTDDIRLDAIEKTFIKKTIVTGFSEKLKDSYAIIHEDIIEKLNEIS</sequence>
<evidence type="ECO:0000313" key="1">
    <source>
        <dbReference type="EMBL" id="PRD12601.1"/>
    </source>
</evidence>
<dbReference type="RefSeq" id="WP_105595566.1">
    <property type="nucleotide sequence ID" value="NZ_PDET01000029.1"/>
</dbReference>
<evidence type="ECO:0000313" key="2">
    <source>
        <dbReference type="Proteomes" id="UP000239181"/>
    </source>
</evidence>
<gene>
    <name evidence="1" type="ORF">CQW29_25535</name>
</gene>